<dbReference type="AlphaFoldDB" id="E9I6Y9"/>
<evidence type="ECO:0000313" key="2">
    <source>
        <dbReference type="EMBL" id="EFX60241.1"/>
    </source>
</evidence>
<dbReference type="HOGENOM" id="CLU_2471312_0_0_1"/>
<accession>E9I6Y9</accession>
<dbReference type="Proteomes" id="UP000000305">
    <property type="component" value="Unassembled WGS sequence"/>
</dbReference>
<dbReference type="KEGG" id="dpx:DAPPUDRAFT_278494"/>
<keyword evidence="1" id="KW-1133">Transmembrane helix</keyword>
<evidence type="ECO:0000313" key="3">
    <source>
        <dbReference type="Proteomes" id="UP000000305"/>
    </source>
</evidence>
<organism evidence="2 3">
    <name type="scientific">Daphnia pulex</name>
    <name type="common">Water flea</name>
    <dbReference type="NCBI Taxonomy" id="6669"/>
    <lineage>
        <taxon>Eukaryota</taxon>
        <taxon>Metazoa</taxon>
        <taxon>Ecdysozoa</taxon>
        <taxon>Arthropoda</taxon>
        <taxon>Crustacea</taxon>
        <taxon>Branchiopoda</taxon>
        <taxon>Diplostraca</taxon>
        <taxon>Cladocera</taxon>
        <taxon>Anomopoda</taxon>
        <taxon>Daphniidae</taxon>
        <taxon>Daphnia</taxon>
    </lineage>
</organism>
<protein>
    <submittedName>
        <fullName evidence="2">Uncharacterized protein</fullName>
    </submittedName>
</protein>
<keyword evidence="1" id="KW-0472">Membrane</keyword>
<reference evidence="2 3" key="1">
    <citation type="journal article" date="2011" name="Science">
        <title>The ecoresponsive genome of Daphnia pulex.</title>
        <authorList>
            <person name="Colbourne J.K."/>
            <person name="Pfrender M.E."/>
            <person name="Gilbert D."/>
            <person name="Thomas W.K."/>
            <person name="Tucker A."/>
            <person name="Oakley T.H."/>
            <person name="Tokishita S."/>
            <person name="Aerts A."/>
            <person name="Arnold G.J."/>
            <person name="Basu M.K."/>
            <person name="Bauer D.J."/>
            <person name="Caceres C.E."/>
            <person name="Carmel L."/>
            <person name="Casola C."/>
            <person name="Choi J.H."/>
            <person name="Detter J.C."/>
            <person name="Dong Q."/>
            <person name="Dusheyko S."/>
            <person name="Eads B.D."/>
            <person name="Frohlich T."/>
            <person name="Geiler-Samerotte K.A."/>
            <person name="Gerlach D."/>
            <person name="Hatcher P."/>
            <person name="Jogdeo S."/>
            <person name="Krijgsveld J."/>
            <person name="Kriventseva E.V."/>
            <person name="Kultz D."/>
            <person name="Laforsch C."/>
            <person name="Lindquist E."/>
            <person name="Lopez J."/>
            <person name="Manak J.R."/>
            <person name="Muller J."/>
            <person name="Pangilinan J."/>
            <person name="Patwardhan R.P."/>
            <person name="Pitluck S."/>
            <person name="Pritham E.J."/>
            <person name="Rechtsteiner A."/>
            <person name="Rho M."/>
            <person name="Rogozin I.B."/>
            <person name="Sakarya O."/>
            <person name="Salamov A."/>
            <person name="Schaack S."/>
            <person name="Shapiro H."/>
            <person name="Shiga Y."/>
            <person name="Skalitzky C."/>
            <person name="Smith Z."/>
            <person name="Souvorov A."/>
            <person name="Sung W."/>
            <person name="Tang Z."/>
            <person name="Tsuchiya D."/>
            <person name="Tu H."/>
            <person name="Vos H."/>
            <person name="Wang M."/>
            <person name="Wolf Y.I."/>
            <person name="Yamagata H."/>
            <person name="Yamada T."/>
            <person name="Ye Y."/>
            <person name="Shaw J.R."/>
            <person name="Andrews J."/>
            <person name="Crease T.J."/>
            <person name="Tang H."/>
            <person name="Lucas S.M."/>
            <person name="Robertson H.M."/>
            <person name="Bork P."/>
            <person name="Koonin E.V."/>
            <person name="Zdobnov E.M."/>
            <person name="Grigoriev I.V."/>
            <person name="Lynch M."/>
            <person name="Boore J.L."/>
        </authorList>
    </citation>
    <scope>NUCLEOTIDE SEQUENCE [LARGE SCALE GENOMIC DNA]</scope>
</reference>
<keyword evidence="1" id="KW-0812">Transmembrane</keyword>
<keyword evidence="3" id="KW-1185">Reference proteome</keyword>
<feature type="transmembrane region" description="Helical" evidence="1">
    <location>
        <begin position="7"/>
        <end position="28"/>
    </location>
</feature>
<evidence type="ECO:0000256" key="1">
    <source>
        <dbReference type="SAM" id="Phobius"/>
    </source>
</evidence>
<name>E9I6Y9_DAPPU</name>
<dbReference type="InParanoid" id="E9I6Y9"/>
<feature type="transmembrane region" description="Helical" evidence="1">
    <location>
        <begin position="40"/>
        <end position="59"/>
    </location>
</feature>
<gene>
    <name evidence="2" type="ORF">DAPPUDRAFT_278494</name>
</gene>
<dbReference type="EMBL" id="GL736792">
    <property type="protein sequence ID" value="EFX60241.1"/>
    <property type="molecule type" value="Genomic_DNA"/>
</dbReference>
<sequence>MVKMFRIWPAYLFLVILLYLVIYQLPYFDIPGISEQFRSHQYVSLWLFLFMVPHLAEYFNSSAPYLHHTYTIGIEEQFYLVWALLMRV</sequence>
<proteinExistence type="predicted"/>